<organism evidence="6 7">
    <name type="scientific">Maridesulfovibrio ferrireducens</name>
    <dbReference type="NCBI Taxonomy" id="246191"/>
    <lineage>
        <taxon>Bacteria</taxon>
        <taxon>Pseudomonadati</taxon>
        <taxon>Thermodesulfobacteriota</taxon>
        <taxon>Desulfovibrionia</taxon>
        <taxon>Desulfovibrionales</taxon>
        <taxon>Desulfovibrionaceae</taxon>
        <taxon>Maridesulfovibrio</taxon>
    </lineage>
</organism>
<dbReference type="SUPFAM" id="SSF46785">
    <property type="entry name" value="Winged helix' DNA-binding domain"/>
    <property type="match status" value="1"/>
</dbReference>
<evidence type="ECO:0000313" key="7">
    <source>
        <dbReference type="Proteomes" id="UP000199053"/>
    </source>
</evidence>
<reference evidence="7" key="1">
    <citation type="submission" date="2016-10" db="EMBL/GenBank/DDBJ databases">
        <authorList>
            <person name="Varghese N."/>
            <person name="Submissions S."/>
        </authorList>
    </citation>
    <scope>NUCLEOTIDE SEQUENCE [LARGE SCALE GENOMIC DNA]</scope>
    <source>
        <strain evidence="7">DSM 16995</strain>
    </source>
</reference>
<dbReference type="InterPro" id="IPR018490">
    <property type="entry name" value="cNMP-bd_dom_sf"/>
</dbReference>
<dbReference type="STRING" id="246191.SAMN05660337_2889"/>
<gene>
    <name evidence="6" type="ORF">SAMN05660337_2889</name>
</gene>
<dbReference type="SUPFAM" id="SSF51206">
    <property type="entry name" value="cAMP-binding domain-like"/>
    <property type="match status" value="1"/>
</dbReference>
<dbReference type="InterPro" id="IPR036388">
    <property type="entry name" value="WH-like_DNA-bd_sf"/>
</dbReference>
<dbReference type="InterPro" id="IPR036390">
    <property type="entry name" value="WH_DNA-bd_sf"/>
</dbReference>
<dbReference type="InterPro" id="IPR050397">
    <property type="entry name" value="Env_Response_Regulators"/>
</dbReference>
<keyword evidence="1" id="KW-0805">Transcription regulation</keyword>
<dbReference type="Gene3D" id="1.10.10.10">
    <property type="entry name" value="Winged helix-like DNA-binding domain superfamily/Winged helix DNA-binding domain"/>
    <property type="match status" value="1"/>
</dbReference>
<dbReference type="RefSeq" id="WP_092162330.1">
    <property type="nucleotide sequence ID" value="NZ_FNGA01000004.1"/>
</dbReference>
<dbReference type="Pfam" id="PF00027">
    <property type="entry name" value="cNMP_binding"/>
    <property type="match status" value="1"/>
</dbReference>
<dbReference type="InterPro" id="IPR012318">
    <property type="entry name" value="HTH_CRP"/>
</dbReference>
<keyword evidence="7" id="KW-1185">Reference proteome</keyword>
<evidence type="ECO:0000259" key="4">
    <source>
        <dbReference type="PROSITE" id="PS50042"/>
    </source>
</evidence>
<sequence length="226" mass="25127">MKKTHNLGQINLFAGLSESQLEKLDSIAIPRKLIRGEQIFLMGQEASGFYSVEDGRVKIYRESLSGKEQIIHIFGGGEIFGEVPVFQGTSYPASAVTLEDSTVLYFSRERFERIIKEDPGLAMSMLALLSGRLRQMVNQVAALSLEEVPGRLASYLLLLKTTQKSNILELDLQKGQIAAYLGTIQETLSRIFKKMSEQGLIKVDKKTVEIIDEASLELIASGEEQL</sequence>
<dbReference type="SMART" id="SM00100">
    <property type="entry name" value="cNMP"/>
    <property type="match status" value="1"/>
</dbReference>
<evidence type="ECO:0000313" key="6">
    <source>
        <dbReference type="EMBL" id="SDL39312.1"/>
    </source>
</evidence>
<dbReference type="InterPro" id="IPR000595">
    <property type="entry name" value="cNMP-bd_dom"/>
</dbReference>
<keyword evidence="2" id="KW-0238">DNA-binding</keyword>
<dbReference type="OrthoDB" id="892842at2"/>
<dbReference type="SMART" id="SM00419">
    <property type="entry name" value="HTH_CRP"/>
    <property type="match status" value="1"/>
</dbReference>
<proteinExistence type="predicted"/>
<dbReference type="GO" id="GO:0003700">
    <property type="term" value="F:DNA-binding transcription factor activity"/>
    <property type="evidence" value="ECO:0007669"/>
    <property type="project" value="TreeGrafter"/>
</dbReference>
<accession>A0A1G9JPR8</accession>
<dbReference type="InterPro" id="IPR014710">
    <property type="entry name" value="RmlC-like_jellyroll"/>
</dbReference>
<evidence type="ECO:0000256" key="2">
    <source>
        <dbReference type="ARBA" id="ARBA00023125"/>
    </source>
</evidence>
<dbReference type="PROSITE" id="PS50042">
    <property type="entry name" value="CNMP_BINDING_3"/>
    <property type="match status" value="1"/>
</dbReference>
<dbReference type="Proteomes" id="UP000199053">
    <property type="component" value="Unassembled WGS sequence"/>
</dbReference>
<dbReference type="EMBL" id="FNGA01000004">
    <property type="protein sequence ID" value="SDL39312.1"/>
    <property type="molecule type" value="Genomic_DNA"/>
</dbReference>
<dbReference type="AlphaFoldDB" id="A0A1G9JPR8"/>
<dbReference type="GO" id="GO:0005829">
    <property type="term" value="C:cytosol"/>
    <property type="evidence" value="ECO:0007669"/>
    <property type="project" value="TreeGrafter"/>
</dbReference>
<dbReference type="PRINTS" id="PR00034">
    <property type="entry name" value="HTHCRP"/>
</dbReference>
<dbReference type="CDD" id="cd00038">
    <property type="entry name" value="CAP_ED"/>
    <property type="match status" value="1"/>
</dbReference>
<evidence type="ECO:0000256" key="1">
    <source>
        <dbReference type="ARBA" id="ARBA00023015"/>
    </source>
</evidence>
<dbReference type="Pfam" id="PF13545">
    <property type="entry name" value="HTH_Crp_2"/>
    <property type="match status" value="1"/>
</dbReference>
<feature type="domain" description="HTH crp-type" evidence="5">
    <location>
        <begin position="146"/>
        <end position="214"/>
    </location>
</feature>
<dbReference type="PROSITE" id="PS51063">
    <property type="entry name" value="HTH_CRP_2"/>
    <property type="match status" value="1"/>
</dbReference>
<dbReference type="PANTHER" id="PTHR24567:SF68">
    <property type="entry name" value="DNA-BINDING TRANSCRIPTIONAL DUAL REGULATOR CRP"/>
    <property type="match status" value="1"/>
</dbReference>
<dbReference type="GO" id="GO:0003677">
    <property type="term" value="F:DNA binding"/>
    <property type="evidence" value="ECO:0007669"/>
    <property type="project" value="UniProtKB-KW"/>
</dbReference>
<evidence type="ECO:0000259" key="5">
    <source>
        <dbReference type="PROSITE" id="PS51063"/>
    </source>
</evidence>
<dbReference type="Gene3D" id="2.60.120.10">
    <property type="entry name" value="Jelly Rolls"/>
    <property type="match status" value="1"/>
</dbReference>
<dbReference type="PANTHER" id="PTHR24567">
    <property type="entry name" value="CRP FAMILY TRANSCRIPTIONAL REGULATORY PROTEIN"/>
    <property type="match status" value="1"/>
</dbReference>
<name>A0A1G9JPR8_9BACT</name>
<evidence type="ECO:0000256" key="3">
    <source>
        <dbReference type="ARBA" id="ARBA00023163"/>
    </source>
</evidence>
<keyword evidence="3" id="KW-0804">Transcription</keyword>
<protein>
    <submittedName>
        <fullName evidence="6">CRP/FNR family transcriptional regulator, anaerobic regulatory protein</fullName>
    </submittedName>
</protein>
<feature type="domain" description="Cyclic nucleotide-binding" evidence="4">
    <location>
        <begin position="12"/>
        <end position="115"/>
    </location>
</feature>